<name>A0A9N9IXH2_9GLOM</name>
<keyword evidence="2" id="KW-1185">Reference proteome</keyword>
<comment type="caution">
    <text evidence="1">The sequence shown here is derived from an EMBL/GenBank/DDBJ whole genome shotgun (WGS) entry which is preliminary data.</text>
</comment>
<dbReference type="EMBL" id="CAJVPQ010018824">
    <property type="protein sequence ID" value="CAG8752524.1"/>
    <property type="molecule type" value="Genomic_DNA"/>
</dbReference>
<feature type="non-terminal residue" evidence="1">
    <location>
        <position position="89"/>
    </location>
</feature>
<accession>A0A9N9IXH2</accession>
<dbReference type="OrthoDB" id="5962590at2759"/>
<dbReference type="AlphaFoldDB" id="A0A9N9IXH2"/>
<gene>
    <name evidence="1" type="ORF">FCALED_LOCUS16386</name>
</gene>
<evidence type="ECO:0000313" key="2">
    <source>
        <dbReference type="Proteomes" id="UP000789570"/>
    </source>
</evidence>
<dbReference type="Proteomes" id="UP000789570">
    <property type="component" value="Unassembled WGS sequence"/>
</dbReference>
<evidence type="ECO:0000313" key="1">
    <source>
        <dbReference type="EMBL" id="CAG8752524.1"/>
    </source>
</evidence>
<sequence length="89" mass="9982">EIIKTGLSTFLGNSTIGEQSQDFIFVSLLHNAIVRIDIKLWIYAFAVKGVISECENALYFTFTLSVVNHKETSIDNIVFLINESADRAK</sequence>
<organism evidence="1 2">
    <name type="scientific">Funneliformis caledonium</name>
    <dbReference type="NCBI Taxonomy" id="1117310"/>
    <lineage>
        <taxon>Eukaryota</taxon>
        <taxon>Fungi</taxon>
        <taxon>Fungi incertae sedis</taxon>
        <taxon>Mucoromycota</taxon>
        <taxon>Glomeromycotina</taxon>
        <taxon>Glomeromycetes</taxon>
        <taxon>Glomerales</taxon>
        <taxon>Glomeraceae</taxon>
        <taxon>Funneliformis</taxon>
    </lineage>
</organism>
<proteinExistence type="predicted"/>
<reference evidence="1" key="1">
    <citation type="submission" date="2021-06" db="EMBL/GenBank/DDBJ databases">
        <authorList>
            <person name="Kallberg Y."/>
            <person name="Tangrot J."/>
            <person name="Rosling A."/>
        </authorList>
    </citation>
    <scope>NUCLEOTIDE SEQUENCE</scope>
    <source>
        <strain evidence="1">UK204</strain>
    </source>
</reference>
<feature type="non-terminal residue" evidence="1">
    <location>
        <position position="1"/>
    </location>
</feature>
<protein>
    <submittedName>
        <fullName evidence="1">15765_t:CDS:1</fullName>
    </submittedName>
</protein>